<evidence type="ECO:0000256" key="7">
    <source>
        <dbReference type="SAM" id="Phobius"/>
    </source>
</evidence>
<gene>
    <name evidence="9" type="ORF">LX32DRAFT_115382</name>
</gene>
<feature type="compositionally biased region" description="Polar residues" evidence="6">
    <location>
        <begin position="314"/>
        <end position="323"/>
    </location>
</feature>
<dbReference type="PANTHER" id="PTHR33048">
    <property type="entry name" value="PTH11-LIKE INTEGRAL MEMBRANE PROTEIN (AFU_ORTHOLOGUE AFUA_5G11245)"/>
    <property type="match status" value="1"/>
</dbReference>
<evidence type="ECO:0000256" key="3">
    <source>
        <dbReference type="ARBA" id="ARBA00022989"/>
    </source>
</evidence>
<evidence type="ECO:0000256" key="6">
    <source>
        <dbReference type="SAM" id="MobiDB-lite"/>
    </source>
</evidence>
<comment type="similarity">
    <text evidence="5">Belongs to the SAT4 family.</text>
</comment>
<comment type="subcellular location">
    <subcellularLocation>
        <location evidence="1">Membrane</location>
        <topology evidence="1">Multi-pass membrane protein</topology>
    </subcellularLocation>
</comment>
<comment type="caution">
    <text evidence="9">The sequence shown here is derived from an EMBL/GenBank/DDBJ whole genome shotgun (WGS) entry which is preliminary data.</text>
</comment>
<accession>A0AAD9H9W0</accession>
<name>A0AAD9H9W0_9PEZI</name>
<reference evidence="9" key="1">
    <citation type="submission" date="2021-06" db="EMBL/GenBank/DDBJ databases">
        <title>Comparative genomics, transcriptomics and evolutionary studies reveal genomic signatures of adaptation to plant cell wall in hemibiotrophic fungi.</title>
        <authorList>
            <consortium name="DOE Joint Genome Institute"/>
            <person name="Baroncelli R."/>
            <person name="Diaz J.F."/>
            <person name="Benocci T."/>
            <person name="Peng M."/>
            <person name="Battaglia E."/>
            <person name="Haridas S."/>
            <person name="Andreopoulos W."/>
            <person name="Labutti K."/>
            <person name="Pangilinan J."/>
            <person name="Floch G.L."/>
            <person name="Makela M.R."/>
            <person name="Henrissat B."/>
            <person name="Grigoriev I.V."/>
            <person name="Crouch J.A."/>
            <person name="De Vries R.P."/>
            <person name="Sukno S.A."/>
            <person name="Thon M.R."/>
        </authorList>
    </citation>
    <scope>NUCLEOTIDE SEQUENCE</scope>
    <source>
        <strain evidence="9">MAFF235873</strain>
    </source>
</reference>
<evidence type="ECO:0000256" key="2">
    <source>
        <dbReference type="ARBA" id="ARBA00022692"/>
    </source>
</evidence>
<proteinExistence type="inferred from homology"/>
<evidence type="ECO:0000259" key="8">
    <source>
        <dbReference type="Pfam" id="PF20684"/>
    </source>
</evidence>
<feature type="transmembrane region" description="Helical" evidence="7">
    <location>
        <begin position="46"/>
        <end position="68"/>
    </location>
</feature>
<dbReference type="PANTHER" id="PTHR33048:SF92">
    <property type="entry name" value="INTEGRAL MEMBRANE PROTEIN"/>
    <property type="match status" value="1"/>
</dbReference>
<dbReference type="AlphaFoldDB" id="A0AAD9H9W0"/>
<feature type="transmembrane region" description="Helical" evidence="7">
    <location>
        <begin position="15"/>
        <end position="39"/>
    </location>
</feature>
<protein>
    <recommendedName>
        <fullName evidence="8">Rhodopsin domain-containing protein</fullName>
    </recommendedName>
</protein>
<evidence type="ECO:0000256" key="5">
    <source>
        <dbReference type="ARBA" id="ARBA00038359"/>
    </source>
</evidence>
<feature type="region of interest" description="Disordered" evidence="6">
    <location>
        <begin position="292"/>
        <end position="336"/>
    </location>
</feature>
<feature type="transmembrane region" description="Helical" evidence="7">
    <location>
        <begin position="104"/>
        <end position="127"/>
    </location>
</feature>
<dbReference type="Pfam" id="PF20684">
    <property type="entry name" value="Fung_rhodopsin"/>
    <property type="match status" value="1"/>
</dbReference>
<dbReference type="GO" id="GO:0016020">
    <property type="term" value="C:membrane"/>
    <property type="evidence" value="ECO:0007669"/>
    <property type="project" value="UniProtKB-SubCell"/>
</dbReference>
<sequence length="369" mass="40563">MASASNSTDFDGPPAVAIIATEFTLIGIAAVLIAARIYLRVCLQSLPLIASDLVVCASWVVCTAFSSFDVAYLQLDVLRPDVAFTLQGYNGTSDKIEFVWKLQWISQLLFFTAFYLCKAALLTLYARFFPAFMKTRRRILWATMVFCGSAYIATLVTTLFICRPLQGNWVTDPAVACPVEVFFQLFQIAWTLNFAADIAIFCLPFLVLYRLQLKPGVKVSVYCTFLIGLVNLGVTLSRFLGIQLSPSRGYLRAFTTIELWSVLDVNIGLVIACLPPLRPYLSYNWKTKSLRSSAQTTPKEGGGRSGLSGTTLRHGQQTTSKTEQFGDDKGSSSSETCSELVAVRIAEDAHYNVEASAGSSPKPRHSVSN</sequence>
<dbReference type="EMBL" id="MU842976">
    <property type="protein sequence ID" value="KAK2024079.1"/>
    <property type="molecule type" value="Genomic_DNA"/>
</dbReference>
<keyword evidence="10" id="KW-1185">Reference proteome</keyword>
<dbReference type="Proteomes" id="UP001232148">
    <property type="component" value="Unassembled WGS sequence"/>
</dbReference>
<dbReference type="InterPro" id="IPR049326">
    <property type="entry name" value="Rhodopsin_dom_fungi"/>
</dbReference>
<evidence type="ECO:0000313" key="10">
    <source>
        <dbReference type="Proteomes" id="UP001232148"/>
    </source>
</evidence>
<organism evidence="9 10">
    <name type="scientific">Colletotrichum zoysiae</name>
    <dbReference type="NCBI Taxonomy" id="1216348"/>
    <lineage>
        <taxon>Eukaryota</taxon>
        <taxon>Fungi</taxon>
        <taxon>Dikarya</taxon>
        <taxon>Ascomycota</taxon>
        <taxon>Pezizomycotina</taxon>
        <taxon>Sordariomycetes</taxon>
        <taxon>Hypocreomycetidae</taxon>
        <taxon>Glomerellales</taxon>
        <taxon>Glomerellaceae</taxon>
        <taxon>Colletotrichum</taxon>
        <taxon>Colletotrichum graminicola species complex</taxon>
    </lineage>
</organism>
<evidence type="ECO:0000256" key="1">
    <source>
        <dbReference type="ARBA" id="ARBA00004141"/>
    </source>
</evidence>
<evidence type="ECO:0000313" key="9">
    <source>
        <dbReference type="EMBL" id="KAK2024079.1"/>
    </source>
</evidence>
<feature type="domain" description="Rhodopsin" evidence="8">
    <location>
        <begin position="35"/>
        <end position="282"/>
    </location>
</feature>
<dbReference type="InterPro" id="IPR052337">
    <property type="entry name" value="SAT4-like"/>
</dbReference>
<keyword evidence="2 7" id="KW-0812">Transmembrane</keyword>
<evidence type="ECO:0000256" key="4">
    <source>
        <dbReference type="ARBA" id="ARBA00023136"/>
    </source>
</evidence>
<keyword evidence="4 7" id="KW-0472">Membrane</keyword>
<keyword evidence="3 7" id="KW-1133">Transmembrane helix</keyword>
<feature type="transmembrane region" description="Helical" evidence="7">
    <location>
        <begin position="219"/>
        <end position="240"/>
    </location>
</feature>
<feature type="transmembrane region" description="Helical" evidence="7">
    <location>
        <begin position="181"/>
        <end position="207"/>
    </location>
</feature>
<feature type="transmembrane region" description="Helical" evidence="7">
    <location>
        <begin position="139"/>
        <end position="161"/>
    </location>
</feature>